<reference evidence="2" key="1">
    <citation type="submission" date="2022-01" db="EMBL/GenBank/DDBJ databases">
        <title>Genome Sequence Resource for Two Populations of Ditylenchus destructor, the Migratory Endoparasitic Phytonematode.</title>
        <authorList>
            <person name="Zhang H."/>
            <person name="Lin R."/>
            <person name="Xie B."/>
        </authorList>
    </citation>
    <scope>NUCLEOTIDE SEQUENCE</scope>
    <source>
        <strain evidence="2">BazhouSP</strain>
    </source>
</reference>
<evidence type="ECO:0000313" key="2">
    <source>
        <dbReference type="EMBL" id="KAI1698766.1"/>
    </source>
</evidence>
<sequence length="69" mass="7373">MIDCITAIERDCVEALKQLRAAEIRFARGASSASELAQAQAEGGNVVEATSKNKQHWTATLELPNSKSG</sequence>
<organism evidence="2 3">
    <name type="scientific">Ditylenchus destructor</name>
    <dbReference type="NCBI Taxonomy" id="166010"/>
    <lineage>
        <taxon>Eukaryota</taxon>
        <taxon>Metazoa</taxon>
        <taxon>Ecdysozoa</taxon>
        <taxon>Nematoda</taxon>
        <taxon>Chromadorea</taxon>
        <taxon>Rhabditida</taxon>
        <taxon>Tylenchina</taxon>
        <taxon>Tylenchomorpha</taxon>
        <taxon>Sphaerularioidea</taxon>
        <taxon>Anguinidae</taxon>
        <taxon>Anguininae</taxon>
        <taxon>Ditylenchus</taxon>
    </lineage>
</organism>
<name>A0AAD4MM24_9BILA</name>
<dbReference type="AlphaFoldDB" id="A0AAD4MM24"/>
<evidence type="ECO:0000313" key="1">
    <source>
        <dbReference type="EMBL" id="KAI1698764.1"/>
    </source>
</evidence>
<keyword evidence="3" id="KW-1185">Reference proteome</keyword>
<evidence type="ECO:0000313" key="3">
    <source>
        <dbReference type="Proteomes" id="UP001201812"/>
    </source>
</evidence>
<proteinExistence type="predicted"/>
<gene>
    <name evidence="1" type="ORF">DdX_17721</name>
    <name evidence="2" type="ORF">DdX_17723</name>
</gene>
<comment type="caution">
    <text evidence="2">The sequence shown here is derived from an EMBL/GenBank/DDBJ whole genome shotgun (WGS) entry which is preliminary data.</text>
</comment>
<dbReference type="Proteomes" id="UP001201812">
    <property type="component" value="Unassembled WGS sequence"/>
</dbReference>
<accession>A0AAD4MM24</accession>
<dbReference type="EMBL" id="JAKKPZ010000205">
    <property type="protein sequence ID" value="KAI1698766.1"/>
    <property type="molecule type" value="Genomic_DNA"/>
</dbReference>
<protein>
    <submittedName>
        <fullName evidence="2">Uncharacterized protein</fullName>
    </submittedName>
</protein>
<dbReference type="EMBL" id="JAKKPZ010000205">
    <property type="protein sequence ID" value="KAI1698764.1"/>
    <property type="molecule type" value="Genomic_DNA"/>
</dbReference>